<organism evidence="9 10">
    <name type="scientific">[Emmonsia] crescens</name>
    <dbReference type="NCBI Taxonomy" id="73230"/>
    <lineage>
        <taxon>Eukaryota</taxon>
        <taxon>Fungi</taxon>
        <taxon>Dikarya</taxon>
        <taxon>Ascomycota</taxon>
        <taxon>Pezizomycotina</taxon>
        <taxon>Eurotiomycetes</taxon>
        <taxon>Eurotiomycetidae</taxon>
        <taxon>Onygenales</taxon>
        <taxon>Ajellomycetaceae</taxon>
        <taxon>Emergomyces</taxon>
    </lineage>
</organism>
<sequence>MENSHSNSLPFSSKPLRARIIISYISDYVILIGLVAGFYILDRIEPFHQPFAINNHSLYYPFAVNERVSIPLALAFSGGIPLVVIFIYTIVIDGLFSHNKPLSSSGKRKVMGPYRLRDRLWELNCGFLGLLLAQASAFVITGALKNAVGKPRPDIIDRCRPKGVESLGPYELVTYNMCDSKLSHDLLKDGYRSFPSASFAGLFYLSLYLAGKLHLLDSRGEVWKTFLSLFPTLGAGLIAATRIMDARHHPFDVLFGSFLGIICAYIAYRQYFPPLSESWRKGRAYPIRTWGMSPAGPTRGRFDMGGSHDSVVPLRRPTGDLEYQATSTGQSDEFTRKPPPVRGISTDGVSSADPPYHVRRRQEMDREYSSSSDSAGAAFEMQPSSGSRSHRSESTSRVNTVYPPPAPPQTQTNYQPYRGGTPSPATTHTPPLPPSSGRPLSPVEPSKI</sequence>
<dbReference type="GO" id="GO:0016020">
    <property type="term" value="C:membrane"/>
    <property type="evidence" value="ECO:0007669"/>
    <property type="project" value="UniProtKB-SubCell"/>
</dbReference>
<dbReference type="SMART" id="SM00014">
    <property type="entry name" value="acidPPc"/>
    <property type="match status" value="1"/>
</dbReference>
<evidence type="ECO:0000256" key="1">
    <source>
        <dbReference type="ARBA" id="ARBA00004141"/>
    </source>
</evidence>
<feature type="transmembrane region" description="Helical" evidence="7">
    <location>
        <begin position="250"/>
        <end position="268"/>
    </location>
</feature>
<evidence type="ECO:0000256" key="4">
    <source>
        <dbReference type="ARBA" id="ARBA00022989"/>
    </source>
</evidence>
<comment type="caution">
    <text evidence="9">The sequence shown here is derived from an EMBL/GenBank/DDBJ whole genome shotgun (WGS) entry which is preliminary data.</text>
</comment>
<dbReference type="Proteomes" id="UP000034164">
    <property type="component" value="Unassembled WGS sequence"/>
</dbReference>
<dbReference type="GO" id="GO:0046839">
    <property type="term" value="P:phospholipid dephosphorylation"/>
    <property type="evidence" value="ECO:0007669"/>
    <property type="project" value="TreeGrafter"/>
</dbReference>
<evidence type="ECO:0000256" key="5">
    <source>
        <dbReference type="ARBA" id="ARBA00023136"/>
    </source>
</evidence>
<gene>
    <name evidence="9" type="ORF">EMCG_07869</name>
</gene>
<dbReference type="Gene3D" id="1.20.144.10">
    <property type="entry name" value="Phosphatidic acid phosphatase type 2/haloperoxidase"/>
    <property type="match status" value="1"/>
</dbReference>
<dbReference type="InterPro" id="IPR036938">
    <property type="entry name" value="PAP2/HPO_sf"/>
</dbReference>
<feature type="region of interest" description="Disordered" evidence="6">
    <location>
        <begin position="322"/>
        <end position="448"/>
    </location>
</feature>
<feature type="transmembrane region" description="Helical" evidence="7">
    <location>
        <begin position="120"/>
        <end position="144"/>
    </location>
</feature>
<comment type="similarity">
    <text evidence="2">Belongs to the PA-phosphatase related phosphoesterase family.</text>
</comment>
<keyword evidence="3 7" id="KW-0812">Transmembrane</keyword>
<dbReference type="EMBL" id="LCZI01000497">
    <property type="protein sequence ID" value="KKZ66366.1"/>
    <property type="molecule type" value="Genomic_DNA"/>
</dbReference>
<name>A0A0G2JAV0_9EURO</name>
<dbReference type="PANTHER" id="PTHR10165:SF158">
    <property type="entry name" value="PAP2 DOMAIN PROTEIN (AFU_ORTHOLOGUE AFUA_4G08970)"/>
    <property type="match status" value="1"/>
</dbReference>
<accession>A0A0G2JAV0</accession>
<feature type="transmembrane region" description="Helical" evidence="7">
    <location>
        <begin position="21"/>
        <end position="41"/>
    </location>
</feature>
<evidence type="ECO:0000313" key="9">
    <source>
        <dbReference type="EMBL" id="KKZ66366.1"/>
    </source>
</evidence>
<reference evidence="10" key="1">
    <citation type="journal article" date="2015" name="PLoS Genet.">
        <title>The dynamic genome and transcriptome of the human fungal pathogen Blastomyces and close relative Emmonsia.</title>
        <authorList>
            <person name="Munoz J.F."/>
            <person name="Gauthier G.M."/>
            <person name="Desjardins C.A."/>
            <person name="Gallo J.E."/>
            <person name="Holder J."/>
            <person name="Sullivan T.D."/>
            <person name="Marty A.J."/>
            <person name="Carmen J.C."/>
            <person name="Chen Z."/>
            <person name="Ding L."/>
            <person name="Gujja S."/>
            <person name="Magrini V."/>
            <person name="Misas E."/>
            <person name="Mitreva M."/>
            <person name="Priest M."/>
            <person name="Saif S."/>
            <person name="Whiston E.A."/>
            <person name="Young S."/>
            <person name="Zeng Q."/>
            <person name="Goldman W.E."/>
            <person name="Mardis E.R."/>
            <person name="Taylor J.W."/>
            <person name="McEwen J.G."/>
            <person name="Clay O.K."/>
            <person name="Klein B.S."/>
            <person name="Cuomo C.A."/>
        </authorList>
    </citation>
    <scope>NUCLEOTIDE SEQUENCE [LARGE SCALE GENOMIC DNA]</scope>
    <source>
        <strain evidence="10">UAMH 3008</strain>
    </source>
</reference>
<keyword evidence="4 7" id="KW-1133">Transmembrane helix</keyword>
<dbReference type="PANTHER" id="PTHR10165">
    <property type="entry name" value="LIPID PHOSPHATE PHOSPHATASE"/>
    <property type="match status" value="1"/>
</dbReference>
<evidence type="ECO:0000256" key="6">
    <source>
        <dbReference type="SAM" id="MobiDB-lite"/>
    </source>
</evidence>
<evidence type="ECO:0000256" key="7">
    <source>
        <dbReference type="SAM" id="Phobius"/>
    </source>
</evidence>
<proteinExistence type="inferred from homology"/>
<dbReference type="InterPro" id="IPR000326">
    <property type="entry name" value="PAP2/HPO"/>
</dbReference>
<dbReference type="SUPFAM" id="SSF48317">
    <property type="entry name" value="Acid phosphatase/Vanadium-dependent haloperoxidase"/>
    <property type="match status" value="1"/>
</dbReference>
<keyword evidence="5 7" id="KW-0472">Membrane</keyword>
<dbReference type="AlphaFoldDB" id="A0A0G2JAV0"/>
<dbReference type="GO" id="GO:0006644">
    <property type="term" value="P:phospholipid metabolic process"/>
    <property type="evidence" value="ECO:0007669"/>
    <property type="project" value="InterPro"/>
</dbReference>
<feature type="transmembrane region" description="Helical" evidence="7">
    <location>
        <begin position="70"/>
        <end position="99"/>
    </location>
</feature>
<evidence type="ECO:0000313" key="10">
    <source>
        <dbReference type="Proteomes" id="UP000034164"/>
    </source>
</evidence>
<dbReference type="OrthoDB" id="8907274at2759"/>
<evidence type="ECO:0000259" key="8">
    <source>
        <dbReference type="SMART" id="SM00014"/>
    </source>
</evidence>
<dbReference type="GO" id="GO:0008195">
    <property type="term" value="F:phosphatidate phosphatase activity"/>
    <property type="evidence" value="ECO:0007669"/>
    <property type="project" value="TreeGrafter"/>
</dbReference>
<feature type="transmembrane region" description="Helical" evidence="7">
    <location>
        <begin position="191"/>
        <end position="210"/>
    </location>
</feature>
<evidence type="ECO:0000256" key="3">
    <source>
        <dbReference type="ARBA" id="ARBA00022692"/>
    </source>
</evidence>
<dbReference type="CDD" id="cd03390">
    <property type="entry name" value="PAP2_containing_1_like"/>
    <property type="match status" value="1"/>
</dbReference>
<dbReference type="VEuPathDB" id="FungiDB:EMCG_07869"/>
<dbReference type="InterPro" id="IPR043216">
    <property type="entry name" value="PAP-like"/>
</dbReference>
<feature type="domain" description="Phosphatidic acid phosphatase type 2/haloperoxidase" evidence="8">
    <location>
        <begin position="127"/>
        <end position="268"/>
    </location>
</feature>
<dbReference type="Pfam" id="PF01569">
    <property type="entry name" value="PAP2"/>
    <property type="match status" value="1"/>
</dbReference>
<comment type="subcellular location">
    <subcellularLocation>
        <location evidence="1">Membrane</location>
        <topology evidence="1">Multi-pass membrane protein</topology>
    </subcellularLocation>
</comment>
<protein>
    <recommendedName>
        <fullName evidence="8">Phosphatidic acid phosphatase type 2/haloperoxidase domain-containing protein</fullName>
    </recommendedName>
</protein>
<evidence type="ECO:0000256" key="2">
    <source>
        <dbReference type="ARBA" id="ARBA00008816"/>
    </source>
</evidence>